<dbReference type="GO" id="GO:0005886">
    <property type="term" value="C:plasma membrane"/>
    <property type="evidence" value="ECO:0007669"/>
    <property type="project" value="UniProtKB-SubCell"/>
</dbReference>
<feature type="transmembrane region" description="Helical" evidence="6">
    <location>
        <begin position="20"/>
        <end position="38"/>
    </location>
</feature>
<feature type="transmembrane region" description="Helical" evidence="6">
    <location>
        <begin position="50"/>
        <end position="75"/>
    </location>
</feature>
<keyword evidence="4 6" id="KW-1133">Transmembrane helix</keyword>
<proteinExistence type="inferred from homology"/>
<evidence type="ECO:0000256" key="1">
    <source>
        <dbReference type="ARBA" id="ARBA00004651"/>
    </source>
</evidence>
<comment type="caution">
    <text evidence="6">Lacks conserved residue(s) required for the propagation of feature annotation.</text>
</comment>
<reference evidence="8 9" key="1">
    <citation type="submission" date="2006-10" db="EMBL/GenBank/DDBJ databases">
        <title>Complete sequence of Syntrophobacter fumaroxidans MPOB.</title>
        <authorList>
            <consortium name="US DOE Joint Genome Institute"/>
            <person name="Copeland A."/>
            <person name="Lucas S."/>
            <person name="Lapidus A."/>
            <person name="Barry K."/>
            <person name="Detter J.C."/>
            <person name="Glavina del Rio T."/>
            <person name="Hammon N."/>
            <person name="Israni S."/>
            <person name="Pitluck S."/>
            <person name="Goltsman E.G."/>
            <person name="Martinez M."/>
            <person name="Schmutz J."/>
            <person name="Larimer F."/>
            <person name="Land M."/>
            <person name="Hauser L."/>
            <person name="Kyrpides N."/>
            <person name="Kim E."/>
            <person name="Boone D.R."/>
            <person name="Brockman F."/>
            <person name="Culley D."/>
            <person name="Ferry J."/>
            <person name="Gunsalus R."/>
            <person name="McInerney M.J."/>
            <person name="Morrison M."/>
            <person name="Plugge C."/>
            <person name="Rohlin L."/>
            <person name="Scholten J."/>
            <person name="Sieber J."/>
            <person name="Stams A.J.M."/>
            <person name="Worm P."/>
            <person name="Henstra A.M."/>
            <person name="Richardson P."/>
        </authorList>
    </citation>
    <scope>NUCLEOTIDE SEQUENCE [LARGE SCALE GENOMIC DNA]</scope>
    <source>
        <strain evidence="9">DSM 10017 / MPOB</strain>
    </source>
</reference>
<sequence>MAVFISKKKLLHFLDTLGPWSFAGFVVLQALQVVMAPIPGEVTGLLGGFLYGPMMGVILSTIGLTVGSYLAFALSRYFGRPFVERFVDKATLERFDYILHHKGAFLVFVLFLIPGVPKDYLCYILGLGHLTTLEFLIIGGTGRFLGTLLLTLAGNYVRRDQWGSFFILVGIAVIFALLVMLFKDKLERRFRYWHAKSRRRKKKQDVSDTPT</sequence>
<dbReference type="AlphaFoldDB" id="A0LKJ8"/>
<evidence type="ECO:0000256" key="3">
    <source>
        <dbReference type="ARBA" id="ARBA00022692"/>
    </source>
</evidence>
<dbReference type="EMBL" id="CP000478">
    <property type="protein sequence ID" value="ABK17950.1"/>
    <property type="molecule type" value="Genomic_DNA"/>
</dbReference>
<dbReference type="KEGG" id="sfu:Sfum_2268"/>
<evidence type="ECO:0000256" key="6">
    <source>
        <dbReference type="RuleBase" id="RU366058"/>
    </source>
</evidence>
<dbReference type="Proteomes" id="UP000001784">
    <property type="component" value="Chromosome"/>
</dbReference>
<evidence type="ECO:0000313" key="9">
    <source>
        <dbReference type="Proteomes" id="UP000001784"/>
    </source>
</evidence>
<feature type="domain" description="VTT" evidence="7">
    <location>
        <begin position="38"/>
        <end position="155"/>
    </location>
</feature>
<evidence type="ECO:0000313" key="8">
    <source>
        <dbReference type="EMBL" id="ABK17950.1"/>
    </source>
</evidence>
<keyword evidence="9" id="KW-1185">Reference proteome</keyword>
<evidence type="ECO:0000256" key="5">
    <source>
        <dbReference type="ARBA" id="ARBA00023136"/>
    </source>
</evidence>
<organism evidence="8 9">
    <name type="scientific">Syntrophobacter fumaroxidans (strain DSM 10017 / MPOB)</name>
    <dbReference type="NCBI Taxonomy" id="335543"/>
    <lineage>
        <taxon>Bacteria</taxon>
        <taxon>Pseudomonadati</taxon>
        <taxon>Thermodesulfobacteriota</taxon>
        <taxon>Syntrophobacteria</taxon>
        <taxon>Syntrophobacterales</taxon>
        <taxon>Syntrophobacteraceae</taxon>
        <taxon>Syntrophobacter</taxon>
    </lineage>
</organism>
<keyword evidence="2 6" id="KW-1003">Cell membrane</keyword>
<keyword evidence="5 6" id="KW-0472">Membrane</keyword>
<accession>A0LKJ8</accession>
<keyword evidence="3 6" id="KW-0812">Transmembrane</keyword>
<dbReference type="eggNOG" id="COG0398">
    <property type="taxonomic scope" value="Bacteria"/>
</dbReference>
<dbReference type="HOGENOM" id="CLU_038944_5_1_7"/>
<evidence type="ECO:0000259" key="7">
    <source>
        <dbReference type="Pfam" id="PF09335"/>
    </source>
</evidence>
<dbReference type="RefSeq" id="WP_011699119.1">
    <property type="nucleotide sequence ID" value="NC_008554.1"/>
</dbReference>
<comment type="similarity">
    <text evidence="6">Belongs to the TVP38/TMEM64 family.</text>
</comment>
<feature type="transmembrane region" description="Helical" evidence="6">
    <location>
        <begin position="162"/>
        <end position="182"/>
    </location>
</feature>
<protein>
    <recommendedName>
        <fullName evidence="6">TVP38/TMEM64 family membrane protein</fullName>
    </recommendedName>
</protein>
<gene>
    <name evidence="8" type="ordered locus">Sfum_2268</name>
</gene>
<dbReference type="STRING" id="335543.Sfum_2268"/>
<dbReference type="PANTHER" id="PTHR12677:SF59">
    <property type="entry name" value="GOLGI APPARATUS MEMBRANE PROTEIN TVP38-RELATED"/>
    <property type="match status" value="1"/>
</dbReference>
<name>A0LKJ8_SYNFM</name>
<evidence type="ECO:0000256" key="4">
    <source>
        <dbReference type="ARBA" id="ARBA00022989"/>
    </source>
</evidence>
<dbReference type="InterPro" id="IPR015414">
    <property type="entry name" value="TMEM64"/>
</dbReference>
<comment type="subcellular location">
    <subcellularLocation>
        <location evidence="1 6">Cell membrane</location>
        <topology evidence="1 6">Multi-pass membrane protein</topology>
    </subcellularLocation>
</comment>
<dbReference type="OrthoDB" id="9812980at2"/>
<dbReference type="PANTHER" id="PTHR12677">
    <property type="entry name" value="GOLGI APPARATUS MEMBRANE PROTEIN TVP38-RELATED"/>
    <property type="match status" value="1"/>
</dbReference>
<dbReference type="Pfam" id="PF09335">
    <property type="entry name" value="VTT_dom"/>
    <property type="match status" value="1"/>
</dbReference>
<dbReference type="InParanoid" id="A0LKJ8"/>
<dbReference type="InterPro" id="IPR032816">
    <property type="entry name" value="VTT_dom"/>
</dbReference>
<evidence type="ECO:0000256" key="2">
    <source>
        <dbReference type="ARBA" id="ARBA00022475"/>
    </source>
</evidence>